<name>A0A0G4NCK8_VERLO</name>
<proteinExistence type="predicted"/>
<organism evidence="2 3">
    <name type="scientific">Verticillium longisporum</name>
    <name type="common">Verticillium dahliae var. longisporum</name>
    <dbReference type="NCBI Taxonomy" id="100787"/>
    <lineage>
        <taxon>Eukaryota</taxon>
        <taxon>Fungi</taxon>
        <taxon>Dikarya</taxon>
        <taxon>Ascomycota</taxon>
        <taxon>Pezizomycotina</taxon>
        <taxon>Sordariomycetes</taxon>
        <taxon>Hypocreomycetidae</taxon>
        <taxon>Glomerellales</taxon>
        <taxon>Plectosphaerellaceae</taxon>
        <taxon>Verticillium</taxon>
    </lineage>
</organism>
<evidence type="ECO:0000313" key="3">
    <source>
        <dbReference type="Proteomes" id="UP000045706"/>
    </source>
</evidence>
<evidence type="ECO:0000256" key="1">
    <source>
        <dbReference type="SAM" id="MobiDB-lite"/>
    </source>
</evidence>
<accession>A0A0G4NCK8</accession>
<feature type="region of interest" description="Disordered" evidence="1">
    <location>
        <begin position="1"/>
        <end position="33"/>
    </location>
</feature>
<protein>
    <submittedName>
        <fullName evidence="2">Uncharacterized protein</fullName>
    </submittedName>
</protein>
<dbReference type="Proteomes" id="UP000045706">
    <property type="component" value="Unassembled WGS sequence"/>
</dbReference>
<evidence type="ECO:0000313" key="2">
    <source>
        <dbReference type="EMBL" id="CRK44173.1"/>
    </source>
</evidence>
<dbReference type="EMBL" id="CVQI01033926">
    <property type="protein sequence ID" value="CRK44173.1"/>
    <property type="molecule type" value="Genomic_DNA"/>
</dbReference>
<gene>
    <name evidence="2" type="ORF">BN1723_019417</name>
</gene>
<reference evidence="3" key="1">
    <citation type="submission" date="2015-05" db="EMBL/GenBank/DDBJ databases">
        <authorList>
            <person name="Fogelqvist Johan"/>
        </authorList>
    </citation>
    <scope>NUCLEOTIDE SEQUENCE [LARGE SCALE GENOMIC DNA]</scope>
</reference>
<sequence>FPWRRPHQPSFRRAPIVCRRPQSQQEGPRVGCR</sequence>
<feature type="non-terminal residue" evidence="2">
    <location>
        <position position="1"/>
    </location>
</feature>
<dbReference type="AlphaFoldDB" id="A0A0G4NCK8"/>